<dbReference type="InterPro" id="IPR004378">
    <property type="entry name" value="F420H2_quin_Rdtase"/>
</dbReference>
<dbReference type="HOGENOM" id="CLU_114921_2_0_11"/>
<dbReference type="Gene3D" id="2.30.110.10">
    <property type="entry name" value="Electron Transport, Fmn-binding Protein, Chain A"/>
    <property type="match status" value="1"/>
</dbReference>
<dbReference type="GO" id="GO:0016491">
    <property type="term" value="F:oxidoreductase activity"/>
    <property type="evidence" value="ECO:0007669"/>
    <property type="project" value="InterPro"/>
</dbReference>
<evidence type="ECO:0000256" key="2">
    <source>
        <dbReference type="ARBA" id="ARBA00049106"/>
    </source>
</evidence>
<name>H8G6D7_9PSEU</name>
<organism evidence="3 4">
    <name type="scientific">Saccharomonospora azurea NA-128</name>
    <dbReference type="NCBI Taxonomy" id="882081"/>
    <lineage>
        <taxon>Bacteria</taxon>
        <taxon>Bacillati</taxon>
        <taxon>Actinomycetota</taxon>
        <taxon>Actinomycetes</taxon>
        <taxon>Pseudonocardiales</taxon>
        <taxon>Pseudonocardiaceae</taxon>
        <taxon>Saccharomonospora</taxon>
    </lineage>
</organism>
<dbReference type="GO" id="GO:0005886">
    <property type="term" value="C:plasma membrane"/>
    <property type="evidence" value="ECO:0007669"/>
    <property type="project" value="TreeGrafter"/>
</dbReference>
<evidence type="ECO:0000256" key="1">
    <source>
        <dbReference type="ARBA" id="ARBA00008710"/>
    </source>
</evidence>
<comment type="catalytic activity">
    <reaction evidence="2">
        <text>oxidized coenzyme F420-(gamma-L-Glu)(n) + a quinol + H(+) = reduced coenzyme F420-(gamma-L-Glu)(n) + a quinone</text>
        <dbReference type="Rhea" id="RHEA:39663"/>
        <dbReference type="Rhea" id="RHEA-COMP:12939"/>
        <dbReference type="Rhea" id="RHEA-COMP:14378"/>
        <dbReference type="ChEBI" id="CHEBI:15378"/>
        <dbReference type="ChEBI" id="CHEBI:24646"/>
        <dbReference type="ChEBI" id="CHEBI:132124"/>
        <dbReference type="ChEBI" id="CHEBI:133980"/>
        <dbReference type="ChEBI" id="CHEBI:139511"/>
    </reaction>
</comment>
<dbReference type="PANTHER" id="PTHR39428">
    <property type="entry name" value="F420H(2)-DEPENDENT QUINONE REDUCTASE RV1261C"/>
    <property type="match status" value="1"/>
</dbReference>
<dbReference type="EMBL" id="CM001466">
    <property type="protein sequence ID" value="EHY88280.1"/>
    <property type="molecule type" value="Genomic_DNA"/>
</dbReference>
<keyword evidence="4" id="KW-1185">Reference proteome</keyword>
<gene>
    <name evidence="3" type="ORF">SacazDRAFT_01350</name>
</gene>
<evidence type="ECO:0000313" key="4">
    <source>
        <dbReference type="Proteomes" id="UP000004705"/>
    </source>
</evidence>
<dbReference type="Proteomes" id="UP000004705">
    <property type="component" value="Chromosome"/>
</dbReference>
<sequence length="183" mass="20145">MCYPFCVIGLRGFVVSGHTVLSLHCARFYERTALTEEDTDHSGFDIAASQRDIIEEFRQNDGKLGGMFEGWTLCVLTTIGAKSGRRRESLLGYFEVDGRPLVVASAMGSDTNPAWYHNVRNNPDVTVETGTDTYRAIATIPEGEERDALFARVVEQAPGMGEYQARTSRTIPVVTFTRVGAGV</sequence>
<evidence type="ECO:0000313" key="3">
    <source>
        <dbReference type="EMBL" id="EHY88280.1"/>
    </source>
</evidence>
<dbReference type="InterPro" id="IPR012349">
    <property type="entry name" value="Split_barrel_FMN-bd"/>
</dbReference>
<reference evidence="3 4" key="1">
    <citation type="journal article" date="2012" name="Stand. Genomic Sci.">
        <title>Genome sequence of the soil bacterium Saccharomonospora azurea type strain (NA-128(T)).</title>
        <authorList>
            <person name="Klenk H.P."/>
            <person name="Held B."/>
            <person name="Lucas S."/>
            <person name="Lapidus A."/>
            <person name="Copeland A."/>
            <person name="Hammon N."/>
            <person name="Pitluck S."/>
            <person name="Goodwin L.A."/>
            <person name="Han C."/>
            <person name="Tapia R."/>
            <person name="Brambilla E.M."/>
            <person name="Potter G."/>
            <person name="Land M."/>
            <person name="Ivanova N."/>
            <person name="Rohde M."/>
            <person name="Goker M."/>
            <person name="Detter J.C."/>
            <person name="Kyrpides N.C."/>
            <person name="Woyke T."/>
        </authorList>
    </citation>
    <scope>NUCLEOTIDE SEQUENCE [LARGE SCALE GENOMIC DNA]</scope>
    <source>
        <strain evidence="3 4">NA-128</strain>
    </source>
</reference>
<dbReference type="NCBIfam" id="TIGR00026">
    <property type="entry name" value="hi_GC_TIGR00026"/>
    <property type="match status" value="1"/>
</dbReference>
<dbReference type="Pfam" id="PF04075">
    <property type="entry name" value="F420H2_quin_red"/>
    <property type="match status" value="1"/>
</dbReference>
<accession>H8G6D7</accession>
<proteinExistence type="inferred from homology"/>
<protein>
    <submittedName>
        <fullName evidence="3">Deazaflavin-dependent nitroreductase family protein</fullName>
    </submittedName>
</protein>
<comment type="similarity">
    <text evidence="1">Belongs to the F420H(2)-dependent quinone reductase family.</text>
</comment>
<dbReference type="AlphaFoldDB" id="H8G6D7"/>
<dbReference type="SUPFAM" id="SSF50475">
    <property type="entry name" value="FMN-binding split barrel"/>
    <property type="match status" value="1"/>
</dbReference>
<dbReference type="PANTHER" id="PTHR39428:SF1">
    <property type="entry name" value="F420H(2)-DEPENDENT QUINONE REDUCTASE RV1261C"/>
    <property type="match status" value="1"/>
</dbReference>
<dbReference type="GO" id="GO:0070967">
    <property type="term" value="F:coenzyme F420 binding"/>
    <property type="evidence" value="ECO:0007669"/>
    <property type="project" value="TreeGrafter"/>
</dbReference>